<dbReference type="EMBL" id="JAFIMR010000031">
    <property type="protein sequence ID" value="KAI1860536.1"/>
    <property type="molecule type" value="Genomic_DNA"/>
</dbReference>
<name>A0A9P9WFG1_9PEZI</name>
<organism evidence="3 4">
    <name type="scientific">Neoarthrinium moseri</name>
    <dbReference type="NCBI Taxonomy" id="1658444"/>
    <lineage>
        <taxon>Eukaryota</taxon>
        <taxon>Fungi</taxon>
        <taxon>Dikarya</taxon>
        <taxon>Ascomycota</taxon>
        <taxon>Pezizomycotina</taxon>
        <taxon>Sordariomycetes</taxon>
        <taxon>Xylariomycetidae</taxon>
        <taxon>Amphisphaeriales</taxon>
        <taxon>Apiosporaceae</taxon>
        <taxon>Neoarthrinium</taxon>
    </lineage>
</organism>
<reference evidence="3" key="1">
    <citation type="submission" date="2021-03" db="EMBL/GenBank/DDBJ databases">
        <title>Revisited historic fungal species revealed as producer of novel bioactive compounds through whole genome sequencing and comparative genomics.</title>
        <authorList>
            <person name="Vignolle G.A."/>
            <person name="Hochenegger N."/>
            <person name="Mach R.L."/>
            <person name="Mach-Aigner A.R."/>
            <person name="Javad Rahimi M."/>
            <person name="Salim K.A."/>
            <person name="Chan C.M."/>
            <person name="Lim L.B.L."/>
            <person name="Cai F."/>
            <person name="Druzhinina I.S."/>
            <person name="U'Ren J.M."/>
            <person name="Derntl C."/>
        </authorList>
    </citation>
    <scope>NUCLEOTIDE SEQUENCE</scope>
    <source>
        <strain evidence="3">TUCIM 5799</strain>
    </source>
</reference>
<feature type="signal peptide" evidence="2">
    <location>
        <begin position="1"/>
        <end position="21"/>
    </location>
</feature>
<feature type="chain" id="PRO_5040279134" evidence="2">
    <location>
        <begin position="22"/>
        <end position="148"/>
    </location>
</feature>
<dbReference type="Proteomes" id="UP000829685">
    <property type="component" value="Unassembled WGS sequence"/>
</dbReference>
<evidence type="ECO:0000313" key="4">
    <source>
        <dbReference type="Proteomes" id="UP000829685"/>
    </source>
</evidence>
<dbReference type="AlphaFoldDB" id="A0A9P9WFG1"/>
<sequence>MRLFTKIFLFFVALFLARLNSFTRSPTLTPAEAHVLKTVTYGLGGGLLINTLCGIAAPSIDPQVAAADGFMSCAPFGLAGTVITARVYVFTTGGWGMEQWWYANQLPRVVENAVREKLGWEQRPLSVPAPVTRKPKVQEGESVPKEEL</sequence>
<feature type="compositionally biased region" description="Basic and acidic residues" evidence="1">
    <location>
        <begin position="136"/>
        <end position="148"/>
    </location>
</feature>
<protein>
    <submittedName>
        <fullName evidence="3">Uncharacterized protein</fullName>
    </submittedName>
</protein>
<proteinExistence type="predicted"/>
<keyword evidence="2" id="KW-0732">Signal</keyword>
<evidence type="ECO:0000313" key="3">
    <source>
        <dbReference type="EMBL" id="KAI1860536.1"/>
    </source>
</evidence>
<gene>
    <name evidence="3" type="ORF">JX265_009935</name>
</gene>
<keyword evidence="4" id="KW-1185">Reference proteome</keyword>
<evidence type="ECO:0000256" key="1">
    <source>
        <dbReference type="SAM" id="MobiDB-lite"/>
    </source>
</evidence>
<feature type="region of interest" description="Disordered" evidence="1">
    <location>
        <begin position="129"/>
        <end position="148"/>
    </location>
</feature>
<comment type="caution">
    <text evidence="3">The sequence shown here is derived from an EMBL/GenBank/DDBJ whole genome shotgun (WGS) entry which is preliminary data.</text>
</comment>
<accession>A0A9P9WFG1</accession>
<evidence type="ECO:0000256" key="2">
    <source>
        <dbReference type="SAM" id="SignalP"/>
    </source>
</evidence>